<name>A0ABY0IHG4_9BACT</name>
<dbReference type="PANTHER" id="PTHR11614">
    <property type="entry name" value="PHOSPHOLIPASE-RELATED"/>
    <property type="match status" value="1"/>
</dbReference>
<keyword evidence="2" id="KW-0378">Hydrolase</keyword>
<evidence type="ECO:0000313" key="2">
    <source>
        <dbReference type="EMBL" id="RZF22394.1"/>
    </source>
</evidence>
<keyword evidence="3" id="KW-1185">Reference proteome</keyword>
<reference evidence="3" key="1">
    <citation type="journal article" date="2019" name="Int. J. Syst. Evol. Microbiol.">
        <title>Halobacteriovorax valvorus sp. nov., a novel prokaryotic predator isolated from coastal seawater of China.</title>
        <authorList>
            <person name="Chen M.-X."/>
        </authorList>
    </citation>
    <scope>NUCLEOTIDE SEQUENCE [LARGE SCALE GENOMIC DNA]</scope>
    <source>
        <strain evidence="3">BL9</strain>
    </source>
</reference>
<proteinExistence type="predicted"/>
<gene>
    <name evidence="2" type="ORF">DAY19_01080</name>
</gene>
<organism evidence="2 3">
    <name type="scientific">Halobacteriovorax vibrionivorans</name>
    <dbReference type="NCBI Taxonomy" id="2152716"/>
    <lineage>
        <taxon>Bacteria</taxon>
        <taxon>Pseudomonadati</taxon>
        <taxon>Bdellovibrionota</taxon>
        <taxon>Bacteriovoracia</taxon>
        <taxon>Bacteriovoracales</taxon>
        <taxon>Halobacteriovoraceae</taxon>
        <taxon>Halobacteriovorax</taxon>
    </lineage>
</organism>
<protein>
    <submittedName>
        <fullName evidence="2">Alpha/beta fold hydrolase</fullName>
    </submittedName>
</protein>
<dbReference type="InterPro" id="IPR029058">
    <property type="entry name" value="AB_hydrolase_fold"/>
</dbReference>
<dbReference type="EMBL" id="QDKL01000001">
    <property type="protein sequence ID" value="RZF22394.1"/>
    <property type="molecule type" value="Genomic_DNA"/>
</dbReference>
<dbReference type="InterPro" id="IPR022742">
    <property type="entry name" value="Hydrolase_4"/>
</dbReference>
<comment type="caution">
    <text evidence="2">The sequence shown here is derived from an EMBL/GenBank/DDBJ whole genome shotgun (WGS) entry which is preliminary data.</text>
</comment>
<sequence>MEPIKRAIPMRDGVKIYTEVVEHGAKYWLIASHGIGEHLGRHKYLQEVFGFDVNVFQYDLRGHGRSGGEKAYIDPFDQFMEDLKDIIQYLKTNYKMEGYILYGHSMGALITCGFVQNYLGDDIENLRAMIVNAPPVGVGGPLGKFVNKVKSGFFNKLANIKMSVPLGGLVDLNTLSHRNQVIEEFNNDPLNHKKLHTKLLLEMVASSKKVFSRRINDKVEKYISYGTGDTLISVPELEKYLKEVDPSFTVRTIEGARHEQYQEIEKYRVPYFNYLRDLVKSLIF</sequence>
<dbReference type="Gene3D" id="3.40.50.1820">
    <property type="entry name" value="alpha/beta hydrolase"/>
    <property type="match status" value="1"/>
</dbReference>
<feature type="domain" description="Serine aminopeptidase S33" evidence="1">
    <location>
        <begin position="29"/>
        <end position="263"/>
    </location>
</feature>
<dbReference type="InterPro" id="IPR051044">
    <property type="entry name" value="MAG_DAG_Lipase"/>
</dbReference>
<accession>A0ABY0IHG4</accession>
<evidence type="ECO:0000259" key="1">
    <source>
        <dbReference type="Pfam" id="PF12146"/>
    </source>
</evidence>
<dbReference type="Pfam" id="PF12146">
    <property type="entry name" value="Hydrolase_4"/>
    <property type="match status" value="1"/>
</dbReference>
<dbReference type="Proteomes" id="UP000443582">
    <property type="component" value="Unassembled WGS sequence"/>
</dbReference>
<evidence type="ECO:0000313" key="3">
    <source>
        <dbReference type="Proteomes" id="UP000443582"/>
    </source>
</evidence>
<dbReference type="GO" id="GO:0016787">
    <property type="term" value="F:hydrolase activity"/>
    <property type="evidence" value="ECO:0007669"/>
    <property type="project" value="UniProtKB-KW"/>
</dbReference>
<dbReference type="SUPFAM" id="SSF53474">
    <property type="entry name" value="alpha/beta-Hydrolases"/>
    <property type="match status" value="1"/>
</dbReference>
<dbReference type="RefSeq" id="WP_114705339.1">
    <property type="nucleotide sequence ID" value="NZ_QDKL01000001.1"/>
</dbReference>